<dbReference type="Pfam" id="PF06240">
    <property type="entry name" value="COXG"/>
    <property type="match status" value="1"/>
</dbReference>
<dbReference type="SUPFAM" id="SSF55961">
    <property type="entry name" value="Bet v1-like"/>
    <property type="match status" value="1"/>
</dbReference>
<accession>A0A212QTL6</accession>
<dbReference type="Gene3D" id="3.30.530.20">
    <property type="match status" value="1"/>
</dbReference>
<evidence type="ECO:0000313" key="1">
    <source>
        <dbReference type="EMBL" id="SNB62955.1"/>
    </source>
</evidence>
<gene>
    <name evidence="1" type="ORF">SAMN07250955_103220</name>
</gene>
<reference evidence="1 2" key="1">
    <citation type="submission" date="2017-06" db="EMBL/GenBank/DDBJ databases">
        <authorList>
            <person name="Kim H.J."/>
            <person name="Triplett B.A."/>
        </authorList>
    </citation>
    <scope>NUCLEOTIDE SEQUENCE [LARGE SCALE GENOMIC DNA]</scope>
    <source>
        <strain evidence="1 2">B29T1</strain>
    </source>
</reference>
<dbReference type="RefSeq" id="WP_243389756.1">
    <property type="nucleotide sequence ID" value="NZ_FYEH01000003.1"/>
</dbReference>
<dbReference type="EMBL" id="FYEH01000003">
    <property type="protein sequence ID" value="SNB62955.1"/>
    <property type="molecule type" value="Genomic_DNA"/>
</dbReference>
<dbReference type="AlphaFoldDB" id="A0A212QTL6"/>
<evidence type="ECO:0000313" key="2">
    <source>
        <dbReference type="Proteomes" id="UP000197065"/>
    </source>
</evidence>
<dbReference type="PANTHER" id="PTHR38588:SF1">
    <property type="entry name" value="BLL0334 PROTEIN"/>
    <property type="match status" value="1"/>
</dbReference>
<dbReference type="PANTHER" id="PTHR38588">
    <property type="entry name" value="BLL0334 PROTEIN"/>
    <property type="match status" value="1"/>
</dbReference>
<proteinExistence type="predicted"/>
<evidence type="ECO:0008006" key="3">
    <source>
        <dbReference type="Google" id="ProtNLM"/>
    </source>
</evidence>
<dbReference type="Proteomes" id="UP000197065">
    <property type="component" value="Unassembled WGS sequence"/>
</dbReference>
<dbReference type="CDD" id="cd05018">
    <property type="entry name" value="CoxG"/>
    <property type="match status" value="1"/>
</dbReference>
<protein>
    <recommendedName>
        <fullName evidence="3">Carbon monoxide dehydrogenase subunit G</fullName>
    </recommendedName>
</protein>
<keyword evidence="2" id="KW-1185">Reference proteome</keyword>
<sequence length="189" mass="19932">MRAGAAGIRSSHVQLVTGTLDPAIRQSMSPDDDPKEKIVDVSGEYRIQAPRGQVWAALNDPNILKQAIPGCESFERTGENELEAKVKARIGPINARFAGKITLSDLNPPESYRIGGEGKGGVAGFAKGGANVTLSEDGDGTILRYTASADIGGKLAQIGSRFVKGSAKKIADDFFGRFAKIVCEQQNAG</sequence>
<name>A0A212QTL6_9PROT</name>
<organism evidence="1 2">
    <name type="scientific">Arboricoccus pini</name>
    <dbReference type="NCBI Taxonomy" id="1963835"/>
    <lineage>
        <taxon>Bacteria</taxon>
        <taxon>Pseudomonadati</taxon>
        <taxon>Pseudomonadota</taxon>
        <taxon>Alphaproteobacteria</taxon>
        <taxon>Geminicoccales</taxon>
        <taxon>Geminicoccaceae</taxon>
        <taxon>Arboricoccus</taxon>
    </lineage>
</organism>
<dbReference type="InterPro" id="IPR023393">
    <property type="entry name" value="START-like_dom_sf"/>
</dbReference>
<dbReference type="InterPro" id="IPR010419">
    <property type="entry name" value="CO_DH_gsu"/>
</dbReference>